<dbReference type="InterPro" id="IPR015421">
    <property type="entry name" value="PyrdxlP-dep_Trfase_major"/>
</dbReference>
<gene>
    <name evidence="5" type="primary">argD</name>
    <name evidence="6" type="ORF">V6X73_01850</name>
</gene>
<feature type="binding site" evidence="5">
    <location>
        <position position="273"/>
    </location>
    <ligand>
        <name>N(2)-acetyl-L-ornithine</name>
        <dbReference type="ChEBI" id="CHEBI:57805"/>
    </ligand>
</feature>
<dbReference type="GO" id="GO:0003992">
    <property type="term" value="F:N2-acetyl-L-ornithine:2-oxoglutarate 5-aminotransferase activity"/>
    <property type="evidence" value="ECO:0007669"/>
    <property type="project" value="UniProtKB-EC"/>
</dbReference>
<feature type="modified residue" description="N6-(pyridoxal phosphate)lysine" evidence="5">
    <location>
        <position position="245"/>
    </location>
</feature>
<dbReference type="PANTHER" id="PTHR11986">
    <property type="entry name" value="AMINOTRANSFERASE CLASS III"/>
    <property type="match status" value="1"/>
</dbReference>
<dbReference type="HAMAP" id="MF_01107">
    <property type="entry name" value="ArgD_aminotrans_3"/>
    <property type="match status" value="1"/>
</dbReference>
<feature type="binding site" evidence="5">
    <location>
        <begin position="216"/>
        <end position="219"/>
    </location>
    <ligand>
        <name>pyridoxal 5'-phosphate</name>
        <dbReference type="ChEBI" id="CHEBI:597326"/>
    </ligand>
</feature>
<dbReference type="EMBL" id="JBAKFM010000001">
    <property type="protein sequence ID" value="MEX0468482.1"/>
    <property type="molecule type" value="Genomic_DNA"/>
</dbReference>
<dbReference type="InterPro" id="IPR015422">
    <property type="entry name" value="PyrdxlP-dep_Trfase_small"/>
</dbReference>
<protein>
    <recommendedName>
        <fullName evidence="5">Acetylornithine aminotransferase</fullName>
        <shortName evidence="5">ACOAT</shortName>
        <ecNumber evidence="5">2.6.1.11</ecNumber>
    </recommendedName>
</protein>
<comment type="miscellaneous">
    <text evidence="5">May also have succinyldiaminopimelate aminotransferase activity, thus carrying out the corresponding step in lysine biosynthesis.</text>
</comment>
<dbReference type="InterPro" id="IPR050103">
    <property type="entry name" value="Class-III_PLP-dep_AT"/>
</dbReference>
<dbReference type="EC" id="2.6.1.11" evidence="5"/>
<dbReference type="InterPro" id="IPR004636">
    <property type="entry name" value="AcOrn/SuccOrn_fam"/>
</dbReference>
<comment type="subunit">
    <text evidence="5">Homodimer.</text>
</comment>
<comment type="pathway">
    <text evidence="5">Amino-acid biosynthesis; L-arginine biosynthesis; N(2)-acetyl-L-ornithine from L-glutamate: step 4/4.</text>
</comment>
<keyword evidence="7" id="KW-1185">Reference proteome</keyword>
<evidence type="ECO:0000256" key="5">
    <source>
        <dbReference type="HAMAP-Rule" id="MF_01107"/>
    </source>
</evidence>
<evidence type="ECO:0000256" key="4">
    <source>
        <dbReference type="ARBA" id="ARBA00022898"/>
    </source>
</evidence>
<dbReference type="NCBIfam" id="NF002874">
    <property type="entry name" value="PRK03244.1"/>
    <property type="match status" value="1"/>
</dbReference>
<comment type="cofactor">
    <cofactor evidence="5">
        <name>pyridoxal 5'-phosphate</name>
        <dbReference type="ChEBI" id="CHEBI:597326"/>
    </cofactor>
    <text evidence="5">Binds 1 pyridoxal phosphate per subunit.</text>
</comment>
<feature type="binding site" evidence="5">
    <location>
        <begin position="99"/>
        <end position="100"/>
    </location>
    <ligand>
        <name>pyridoxal 5'-phosphate</name>
        <dbReference type="ChEBI" id="CHEBI:597326"/>
    </ligand>
</feature>
<feature type="binding site" evidence="5">
    <location>
        <position position="134"/>
    </location>
    <ligand>
        <name>N(2)-acetyl-L-ornithine</name>
        <dbReference type="ChEBI" id="CHEBI:57805"/>
    </ligand>
</feature>
<dbReference type="Proteomes" id="UP001556709">
    <property type="component" value="Unassembled WGS sequence"/>
</dbReference>
<reference evidence="6 7" key="1">
    <citation type="submission" date="2024-02" db="EMBL/GenBank/DDBJ databases">
        <title>New especies of Spiribacter isolated from saline water.</title>
        <authorList>
            <person name="Leon M.J."/>
            <person name="De La Haba R."/>
            <person name="Sanchez-Porro C."/>
            <person name="Ventosa A."/>
        </authorList>
    </citation>
    <scope>NUCLEOTIDE SEQUENCE [LARGE SCALE GENOMIC DNA]</scope>
    <source>
        <strain evidence="7">ag22IC6-390</strain>
    </source>
</reference>
<name>A0ABV3TA24_9GAMM</name>
<evidence type="ECO:0000256" key="1">
    <source>
        <dbReference type="ARBA" id="ARBA00022576"/>
    </source>
</evidence>
<dbReference type="Pfam" id="PF00202">
    <property type="entry name" value="Aminotran_3"/>
    <property type="match status" value="1"/>
</dbReference>
<evidence type="ECO:0000313" key="6">
    <source>
        <dbReference type="EMBL" id="MEX0468482.1"/>
    </source>
</evidence>
<organism evidence="6 7">
    <name type="scientific">Spiribacter pallidus</name>
    <dbReference type="NCBI Taxonomy" id="1987936"/>
    <lineage>
        <taxon>Bacteria</taxon>
        <taxon>Pseudomonadati</taxon>
        <taxon>Pseudomonadota</taxon>
        <taxon>Gammaproteobacteria</taxon>
        <taxon>Chromatiales</taxon>
        <taxon>Ectothiorhodospiraceae</taxon>
        <taxon>Spiribacter</taxon>
    </lineage>
</organism>
<dbReference type="Gene3D" id="3.90.1150.10">
    <property type="entry name" value="Aspartate Aminotransferase, domain 1"/>
    <property type="match status" value="1"/>
</dbReference>
<keyword evidence="5" id="KW-0055">Arginine biosynthesis</keyword>
<comment type="similarity">
    <text evidence="5">Belongs to the class-III pyridoxal-phosphate-dependent aminotransferase family. ArgD subfamily.</text>
</comment>
<evidence type="ECO:0000256" key="2">
    <source>
        <dbReference type="ARBA" id="ARBA00022605"/>
    </source>
</evidence>
<dbReference type="NCBIfam" id="TIGR00707">
    <property type="entry name" value="argD"/>
    <property type="match status" value="1"/>
</dbReference>
<keyword evidence="2 5" id="KW-0028">Amino-acid biosynthesis</keyword>
<dbReference type="InterPro" id="IPR015424">
    <property type="entry name" value="PyrdxlP-dep_Trfase"/>
</dbReference>
<dbReference type="PROSITE" id="PS00600">
    <property type="entry name" value="AA_TRANSFER_CLASS_3"/>
    <property type="match status" value="1"/>
</dbReference>
<evidence type="ECO:0000313" key="7">
    <source>
        <dbReference type="Proteomes" id="UP001556709"/>
    </source>
</evidence>
<feature type="binding site" evidence="5">
    <location>
        <position position="131"/>
    </location>
    <ligand>
        <name>pyridoxal 5'-phosphate</name>
        <dbReference type="ChEBI" id="CHEBI:597326"/>
    </ligand>
</feature>
<keyword evidence="4 5" id="KW-0663">Pyridoxal phosphate</keyword>
<dbReference type="Gene3D" id="3.40.640.10">
    <property type="entry name" value="Type I PLP-dependent aspartate aminotransferase-like (Major domain)"/>
    <property type="match status" value="1"/>
</dbReference>
<comment type="catalytic activity">
    <reaction evidence="5">
        <text>N(2)-acetyl-L-ornithine + 2-oxoglutarate = N-acetyl-L-glutamate 5-semialdehyde + L-glutamate</text>
        <dbReference type="Rhea" id="RHEA:18049"/>
        <dbReference type="ChEBI" id="CHEBI:16810"/>
        <dbReference type="ChEBI" id="CHEBI:29123"/>
        <dbReference type="ChEBI" id="CHEBI:29985"/>
        <dbReference type="ChEBI" id="CHEBI:57805"/>
        <dbReference type="EC" id="2.6.1.11"/>
    </reaction>
</comment>
<comment type="caution">
    <text evidence="6">The sequence shown here is derived from an EMBL/GenBank/DDBJ whole genome shotgun (WGS) entry which is preliminary data.</text>
</comment>
<dbReference type="SUPFAM" id="SSF53383">
    <property type="entry name" value="PLP-dependent transferases"/>
    <property type="match status" value="1"/>
</dbReference>
<dbReference type="CDD" id="cd00610">
    <property type="entry name" value="OAT_like"/>
    <property type="match status" value="1"/>
</dbReference>
<comment type="subcellular location">
    <subcellularLocation>
        <location evidence="5">Cytoplasm</location>
    </subcellularLocation>
</comment>
<keyword evidence="3 5" id="KW-0808">Transferase</keyword>
<dbReference type="NCBIfam" id="NF002325">
    <property type="entry name" value="PRK01278.1"/>
    <property type="match status" value="1"/>
</dbReference>
<proteinExistence type="inferred from homology"/>
<dbReference type="RefSeq" id="WP_367958016.1">
    <property type="nucleotide sequence ID" value="NZ_JBAKFK010000001.1"/>
</dbReference>
<dbReference type="PANTHER" id="PTHR11986:SF79">
    <property type="entry name" value="ACETYLORNITHINE AMINOTRANSFERASE, MITOCHONDRIAL"/>
    <property type="match status" value="1"/>
</dbReference>
<dbReference type="PIRSF" id="PIRSF000521">
    <property type="entry name" value="Transaminase_4ab_Lys_Orn"/>
    <property type="match status" value="1"/>
</dbReference>
<sequence>MSSSTQTLMPTYTRLPVAFRRGRGAWLEDTDGRQYLDALSGIAVCNLGHAHPAVAEAVAGQAHTLVHTSNLYEIPHQQALGDRLAQLSGLEQVFFANSGAEANEAAIKLARLYGHHRGVDQPEILVAENAFHGRTLGALAATGNTRAQTGFGPLPGGFVRVPYDDIPAIEQAASTNTVAVFVEPIQGEGGIVVPHDGYLSRLRALCDRHGWLLMLDEVQAGVGRTGYWFGHQHEGVRPDVITLAKALANGVPIGACLAGGAAAGVLGPGSHGTTFGGNPLATRAATAVLDTINEEGLMARAETLGSRIRGGFAQALDGRPNIVDIRGRGLMIGIELAEPCPALVQQALDEGVLINVTAGSVVRLLPPMILSDAEADRIVDRLAPLIAATATAQVSPAATA</sequence>
<keyword evidence="1 5" id="KW-0032">Aminotransferase</keyword>
<feature type="binding site" evidence="5">
    <location>
        <position position="274"/>
    </location>
    <ligand>
        <name>pyridoxal 5'-phosphate</name>
        <dbReference type="ChEBI" id="CHEBI:597326"/>
    </ligand>
</feature>
<dbReference type="InterPro" id="IPR049704">
    <property type="entry name" value="Aminotrans_3_PPA_site"/>
</dbReference>
<evidence type="ECO:0000256" key="3">
    <source>
        <dbReference type="ARBA" id="ARBA00022679"/>
    </source>
</evidence>
<keyword evidence="5" id="KW-0963">Cytoplasm</keyword>
<dbReference type="InterPro" id="IPR005814">
    <property type="entry name" value="Aminotrans_3"/>
</dbReference>
<accession>A0ABV3TA24</accession>